<feature type="site" description="Important for catalytic activity, responsible for pKa modulation of the active site Glu and correct orientation of both the proton donor and substrate" evidence="8">
    <location>
        <position position="178"/>
    </location>
</feature>
<dbReference type="GO" id="GO:0046558">
    <property type="term" value="F:arabinan endo-1,5-alpha-L-arabinosidase activity"/>
    <property type="evidence" value="ECO:0007669"/>
    <property type="project" value="InterPro"/>
</dbReference>
<dbReference type="GO" id="GO:0031222">
    <property type="term" value="P:arabinan catabolic process"/>
    <property type="evidence" value="ECO:0007669"/>
    <property type="project" value="UniProtKB-UniPathway"/>
</dbReference>
<keyword evidence="11" id="KW-1185">Reference proteome</keyword>
<gene>
    <name evidence="10" type="ORF">FB558_4648</name>
</gene>
<evidence type="ECO:0000256" key="2">
    <source>
        <dbReference type="ARBA" id="ARBA00009865"/>
    </source>
</evidence>
<comment type="similarity">
    <text evidence="2 5">Belongs to the glycosyl hydrolase 43 family.</text>
</comment>
<dbReference type="PANTHER" id="PTHR43301:SF3">
    <property type="entry name" value="ARABINAN ENDO-1,5-ALPHA-L-ARABINOSIDASE A-RELATED"/>
    <property type="match status" value="1"/>
</dbReference>
<keyword evidence="3 5" id="KW-0378">Hydrolase</keyword>
<name>A0A543DRV2_9PSEU</name>
<feature type="active site" description="Proton acceptor" evidence="6">
    <location>
        <position position="52"/>
    </location>
</feature>
<dbReference type="SUPFAM" id="SSF75005">
    <property type="entry name" value="Arabinanase/levansucrase/invertase"/>
    <property type="match status" value="1"/>
</dbReference>
<feature type="signal peptide" evidence="9">
    <location>
        <begin position="1"/>
        <end position="21"/>
    </location>
</feature>
<dbReference type="Proteomes" id="UP000315677">
    <property type="component" value="Unassembled WGS sequence"/>
</dbReference>
<dbReference type="PIRSF" id="PIRSF026534">
    <property type="entry name" value="Endo_alpha-L-arabinosidase"/>
    <property type="match status" value="1"/>
</dbReference>
<comment type="pathway">
    <text evidence="1 5">Glycan metabolism; L-arabinan degradation.</text>
</comment>
<accession>A0A543DRV2</accession>
<dbReference type="RefSeq" id="WP_142056457.1">
    <property type="nucleotide sequence ID" value="NZ_VFPA01000002.1"/>
</dbReference>
<keyword evidence="4 5" id="KW-0326">Glycosidase</keyword>
<feature type="chain" id="PRO_5038886785" evidence="9">
    <location>
        <begin position="22"/>
        <end position="345"/>
    </location>
</feature>
<dbReference type="Pfam" id="PF04616">
    <property type="entry name" value="Glyco_hydro_43"/>
    <property type="match status" value="1"/>
</dbReference>
<evidence type="ECO:0000256" key="4">
    <source>
        <dbReference type="ARBA" id="ARBA00023295"/>
    </source>
</evidence>
<dbReference type="UniPathway" id="UPA00667"/>
<evidence type="ECO:0000313" key="10">
    <source>
        <dbReference type="EMBL" id="TQM12070.1"/>
    </source>
</evidence>
<feature type="binding site" evidence="7">
    <location>
        <begin position="195"/>
        <end position="197"/>
    </location>
    <ligand>
        <name>substrate</name>
    </ligand>
</feature>
<evidence type="ECO:0000256" key="5">
    <source>
        <dbReference type="PIRNR" id="PIRNR026534"/>
    </source>
</evidence>
<evidence type="ECO:0000256" key="8">
    <source>
        <dbReference type="PIRSR" id="PIRSR606710-2"/>
    </source>
</evidence>
<sequence>MRLAPLLATVAAVLVGTAVLAAPPAAAAVPAASVPAQAEQPWQLTGDLAAHDPALVAGGGGEDWYVFATGEASMGGGTIQVRSSPNGEDWTYEGTIWPTIPEWISEAVPGVHNLWAPEVYEHDGTYYMYYSASTFGHNTSVIALATNTTLDPSDPDYEWVDEGAVVSSGPDDNFNAIDPGIIEDADGTPWMAFGSYWSGIRMVQLDWPSGKVANPGEESLHIADRKAAPNAIEAAYIVENDGWYYLFTSWGQCCAGVDSDYKIMVGRSEDVTGPYVDRDGQPLLEGGGTTLLETTGDRVGPGGQSVSDEIIAYHYYDASANGAPRLALQPVVWGDDGWPVLRNKT</sequence>
<dbReference type="AlphaFoldDB" id="A0A543DRV2"/>
<evidence type="ECO:0000256" key="9">
    <source>
        <dbReference type="SAM" id="SignalP"/>
    </source>
</evidence>
<evidence type="ECO:0000256" key="7">
    <source>
        <dbReference type="PIRSR" id="PIRSR026534-2"/>
    </source>
</evidence>
<keyword evidence="9" id="KW-0732">Signal</keyword>
<feature type="binding site" evidence="7">
    <location>
        <position position="52"/>
    </location>
    <ligand>
        <name>substrate</name>
    </ligand>
</feature>
<evidence type="ECO:0000256" key="6">
    <source>
        <dbReference type="PIRSR" id="PIRSR026534-1"/>
    </source>
</evidence>
<dbReference type="EMBL" id="VFPA01000002">
    <property type="protein sequence ID" value="TQM12070.1"/>
    <property type="molecule type" value="Genomic_DNA"/>
</dbReference>
<dbReference type="InterPro" id="IPR006710">
    <property type="entry name" value="Glyco_hydro_43"/>
</dbReference>
<dbReference type="OrthoDB" id="9801455at2"/>
<dbReference type="CDD" id="cd08998">
    <property type="entry name" value="GH43_Arb43a-like"/>
    <property type="match status" value="1"/>
</dbReference>
<dbReference type="InterPro" id="IPR050727">
    <property type="entry name" value="GH43_arabinanases"/>
</dbReference>
<feature type="active site" description="Proton donor" evidence="6">
    <location>
        <position position="233"/>
    </location>
</feature>
<evidence type="ECO:0000256" key="3">
    <source>
        <dbReference type="ARBA" id="ARBA00022801"/>
    </source>
</evidence>
<dbReference type="Gene3D" id="2.115.10.20">
    <property type="entry name" value="Glycosyl hydrolase domain, family 43"/>
    <property type="match status" value="1"/>
</dbReference>
<feature type="binding site" evidence="7">
    <location>
        <begin position="175"/>
        <end position="178"/>
    </location>
    <ligand>
        <name>substrate</name>
    </ligand>
</feature>
<evidence type="ECO:0000256" key="1">
    <source>
        <dbReference type="ARBA" id="ARBA00004834"/>
    </source>
</evidence>
<reference evidence="10 11" key="1">
    <citation type="submission" date="2019-06" db="EMBL/GenBank/DDBJ databases">
        <title>Sequencing the genomes of 1000 actinobacteria strains.</title>
        <authorList>
            <person name="Klenk H.-P."/>
        </authorList>
    </citation>
    <scope>NUCLEOTIDE SEQUENCE [LARGE SCALE GENOMIC DNA]</scope>
    <source>
        <strain evidence="10 11">DSM 45301</strain>
    </source>
</reference>
<dbReference type="InterPro" id="IPR023296">
    <property type="entry name" value="Glyco_hydro_beta-prop_sf"/>
</dbReference>
<organism evidence="10 11">
    <name type="scientific">Pseudonocardia kunmingensis</name>
    <dbReference type="NCBI Taxonomy" id="630975"/>
    <lineage>
        <taxon>Bacteria</taxon>
        <taxon>Bacillati</taxon>
        <taxon>Actinomycetota</taxon>
        <taxon>Actinomycetes</taxon>
        <taxon>Pseudonocardiales</taxon>
        <taxon>Pseudonocardiaceae</taxon>
        <taxon>Pseudonocardia</taxon>
    </lineage>
</organism>
<dbReference type="PANTHER" id="PTHR43301">
    <property type="entry name" value="ARABINAN ENDO-1,5-ALPHA-L-ARABINOSIDASE"/>
    <property type="match status" value="1"/>
</dbReference>
<evidence type="ECO:0000313" key="11">
    <source>
        <dbReference type="Proteomes" id="UP000315677"/>
    </source>
</evidence>
<feature type="binding site" evidence="7">
    <location>
        <position position="136"/>
    </location>
    <ligand>
        <name>substrate</name>
    </ligand>
</feature>
<dbReference type="InterPro" id="IPR016840">
    <property type="entry name" value="Glyco_hydro_43_endo_a_Ara-ase"/>
</dbReference>
<proteinExistence type="inferred from homology"/>
<protein>
    <submittedName>
        <fullName evidence="10">Arabinan endo-1,5-alpha-L-arabinosidase</fullName>
    </submittedName>
</protein>
<comment type="caution">
    <text evidence="10">The sequence shown here is derived from an EMBL/GenBank/DDBJ whole genome shotgun (WGS) entry which is preliminary data.</text>
</comment>